<dbReference type="PROSITE" id="PS50297">
    <property type="entry name" value="ANK_REP_REGION"/>
    <property type="match status" value="1"/>
</dbReference>
<evidence type="ECO:0000256" key="1">
    <source>
        <dbReference type="ARBA" id="ARBA00022737"/>
    </source>
</evidence>
<keyword evidence="1" id="KW-0677">Repeat</keyword>
<keyword evidence="2 3" id="KW-0040">ANK repeat</keyword>
<dbReference type="EMBL" id="MRZV01000565">
    <property type="protein sequence ID" value="PIK47690.1"/>
    <property type="molecule type" value="Genomic_DNA"/>
</dbReference>
<evidence type="ECO:0000256" key="2">
    <source>
        <dbReference type="ARBA" id="ARBA00023043"/>
    </source>
</evidence>
<evidence type="ECO:0000313" key="4">
    <source>
        <dbReference type="EMBL" id="PIK47690.1"/>
    </source>
</evidence>
<dbReference type="PROSITE" id="PS50088">
    <property type="entry name" value="ANK_REPEAT"/>
    <property type="match status" value="1"/>
</dbReference>
<organism evidence="4 5">
    <name type="scientific">Stichopus japonicus</name>
    <name type="common">Sea cucumber</name>
    <dbReference type="NCBI Taxonomy" id="307972"/>
    <lineage>
        <taxon>Eukaryota</taxon>
        <taxon>Metazoa</taxon>
        <taxon>Echinodermata</taxon>
        <taxon>Eleutherozoa</taxon>
        <taxon>Echinozoa</taxon>
        <taxon>Holothuroidea</taxon>
        <taxon>Aspidochirotacea</taxon>
        <taxon>Aspidochirotida</taxon>
        <taxon>Stichopodidae</taxon>
        <taxon>Apostichopus</taxon>
    </lineage>
</organism>
<dbReference type="PANTHER" id="PTHR24201:SF15">
    <property type="entry name" value="ANKYRIN REPEAT DOMAIN-CONTAINING PROTEIN 66"/>
    <property type="match status" value="1"/>
</dbReference>
<dbReference type="OrthoDB" id="194358at2759"/>
<evidence type="ECO:0000256" key="3">
    <source>
        <dbReference type="PROSITE-ProRule" id="PRU00023"/>
    </source>
</evidence>
<gene>
    <name evidence="4" type="ORF">BSL78_15464</name>
</gene>
<dbReference type="AlphaFoldDB" id="A0A2G8KI95"/>
<dbReference type="SMART" id="SM00248">
    <property type="entry name" value="ANK"/>
    <property type="match status" value="3"/>
</dbReference>
<dbReference type="Pfam" id="PF12796">
    <property type="entry name" value="Ank_2"/>
    <property type="match status" value="1"/>
</dbReference>
<dbReference type="Gene3D" id="1.25.40.20">
    <property type="entry name" value="Ankyrin repeat-containing domain"/>
    <property type="match status" value="2"/>
</dbReference>
<protein>
    <submittedName>
        <fullName evidence="4">Putative ankyrin repeat domain-containing protein 66</fullName>
    </submittedName>
</protein>
<name>A0A2G8KI95_STIJA</name>
<dbReference type="InterPro" id="IPR050776">
    <property type="entry name" value="Ank_Repeat/CDKN_Inhibitor"/>
</dbReference>
<dbReference type="STRING" id="307972.A0A2G8KI95"/>
<dbReference type="InterPro" id="IPR002110">
    <property type="entry name" value="Ankyrin_rpt"/>
</dbReference>
<dbReference type="SUPFAM" id="SSF48403">
    <property type="entry name" value="Ankyrin repeat"/>
    <property type="match status" value="1"/>
</dbReference>
<accession>A0A2G8KI95</accession>
<comment type="caution">
    <text evidence="4">The sequence shown here is derived from an EMBL/GenBank/DDBJ whole genome shotgun (WGS) entry which is preliminary data.</text>
</comment>
<sequence length="139" mass="15142">MSKRCTPHATPSTQSDMTEVHEAAAAGDSTLIETLLDTGKYDVNGPDPEWHNRTPVHWAAIKGHSESIRLLVEYGATLDVVTDVGWTPAHFAAEGGKILALRALQKLEAPIDMCDIYGDTPKRVAEINGQTECAEFLQQ</sequence>
<proteinExistence type="predicted"/>
<dbReference type="PANTHER" id="PTHR24201">
    <property type="entry name" value="ANK_REP_REGION DOMAIN-CONTAINING PROTEIN"/>
    <property type="match status" value="1"/>
</dbReference>
<dbReference type="InterPro" id="IPR036770">
    <property type="entry name" value="Ankyrin_rpt-contain_sf"/>
</dbReference>
<reference evidence="4 5" key="1">
    <citation type="journal article" date="2017" name="PLoS Biol.">
        <title>The sea cucumber genome provides insights into morphological evolution and visceral regeneration.</title>
        <authorList>
            <person name="Zhang X."/>
            <person name="Sun L."/>
            <person name="Yuan J."/>
            <person name="Sun Y."/>
            <person name="Gao Y."/>
            <person name="Zhang L."/>
            <person name="Li S."/>
            <person name="Dai H."/>
            <person name="Hamel J.F."/>
            <person name="Liu C."/>
            <person name="Yu Y."/>
            <person name="Liu S."/>
            <person name="Lin W."/>
            <person name="Guo K."/>
            <person name="Jin S."/>
            <person name="Xu P."/>
            <person name="Storey K.B."/>
            <person name="Huan P."/>
            <person name="Zhang T."/>
            <person name="Zhou Y."/>
            <person name="Zhang J."/>
            <person name="Lin C."/>
            <person name="Li X."/>
            <person name="Xing L."/>
            <person name="Huo D."/>
            <person name="Sun M."/>
            <person name="Wang L."/>
            <person name="Mercier A."/>
            <person name="Li F."/>
            <person name="Yang H."/>
            <person name="Xiang J."/>
        </authorList>
    </citation>
    <scope>NUCLEOTIDE SEQUENCE [LARGE SCALE GENOMIC DNA]</scope>
    <source>
        <strain evidence="4">Shaxun</strain>
        <tissue evidence="4">Muscle</tissue>
    </source>
</reference>
<evidence type="ECO:0000313" key="5">
    <source>
        <dbReference type="Proteomes" id="UP000230750"/>
    </source>
</evidence>
<feature type="repeat" description="ANK" evidence="3">
    <location>
        <begin position="51"/>
        <end position="83"/>
    </location>
</feature>
<keyword evidence="5" id="KW-1185">Reference proteome</keyword>
<dbReference type="Proteomes" id="UP000230750">
    <property type="component" value="Unassembled WGS sequence"/>
</dbReference>